<comment type="caution">
    <text evidence="2">The sequence shown here is derived from an EMBL/GenBank/DDBJ whole genome shotgun (WGS) entry which is preliminary data.</text>
</comment>
<feature type="compositionally biased region" description="Polar residues" evidence="1">
    <location>
        <begin position="37"/>
        <end position="50"/>
    </location>
</feature>
<protein>
    <submittedName>
        <fullName evidence="2">Uncharacterized protein</fullName>
    </submittedName>
</protein>
<name>A0ABU6WMS9_9FABA</name>
<organism evidence="2 3">
    <name type="scientific">Stylosanthes scabra</name>
    <dbReference type="NCBI Taxonomy" id="79078"/>
    <lineage>
        <taxon>Eukaryota</taxon>
        <taxon>Viridiplantae</taxon>
        <taxon>Streptophyta</taxon>
        <taxon>Embryophyta</taxon>
        <taxon>Tracheophyta</taxon>
        <taxon>Spermatophyta</taxon>
        <taxon>Magnoliopsida</taxon>
        <taxon>eudicotyledons</taxon>
        <taxon>Gunneridae</taxon>
        <taxon>Pentapetalae</taxon>
        <taxon>rosids</taxon>
        <taxon>fabids</taxon>
        <taxon>Fabales</taxon>
        <taxon>Fabaceae</taxon>
        <taxon>Papilionoideae</taxon>
        <taxon>50 kb inversion clade</taxon>
        <taxon>dalbergioids sensu lato</taxon>
        <taxon>Dalbergieae</taxon>
        <taxon>Pterocarpus clade</taxon>
        <taxon>Stylosanthes</taxon>
    </lineage>
</organism>
<keyword evidence="3" id="KW-1185">Reference proteome</keyword>
<proteinExistence type="predicted"/>
<gene>
    <name evidence="2" type="ORF">PIB30_073949</name>
</gene>
<dbReference type="PROSITE" id="PS00018">
    <property type="entry name" value="EF_HAND_1"/>
    <property type="match status" value="1"/>
</dbReference>
<dbReference type="Proteomes" id="UP001341840">
    <property type="component" value="Unassembled WGS sequence"/>
</dbReference>
<feature type="region of interest" description="Disordered" evidence="1">
    <location>
        <begin position="1"/>
        <end position="93"/>
    </location>
</feature>
<feature type="compositionally biased region" description="Acidic residues" evidence="1">
    <location>
        <begin position="1"/>
        <end position="18"/>
    </location>
</feature>
<evidence type="ECO:0000256" key="1">
    <source>
        <dbReference type="SAM" id="MobiDB-lite"/>
    </source>
</evidence>
<feature type="compositionally biased region" description="Polar residues" evidence="1">
    <location>
        <begin position="78"/>
        <end position="93"/>
    </location>
</feature>
<evidence type="ECO:0000313" key="2">
    <source>
        <dbReference type="EMBL" id="MED6187171.1"/>
    </source>
</evidence>
<dbReference type="EMBL" id="JASCZI010182150">
    <property type="protein sequence ID" value="MED6187171.1"/>
    <property type="molecule type" value="Genomic_DNA"/>
</dbReference>
<evidence type="ECO:0000313" key="3">
    <source>
        <dbReference type="Proteomes" id="UP001341840"/>
    </source>
</evidence>
<dbReference type="InterPro" id="IPR018247">
    <property type="entry name" value="EF_Hand_1_Ca_BS"/>
</dbReference>
<reference evidence="2 3" key="1">
    <citation type="journal article" date="2023" name="Plants (Basel)">
        <title>Bridging the Gap: Combining Genomics and Transcriptomics Approaches to Understand Stylosanthes scabra, an Orphan Legume from the Brazilian Caatinga.</title>
        <authorList>
            <person name="Ferreira-Neto J.R.C."/>
            <person name="da Silva M.D."/>
            <person name="Binneck E."/>
            <person name="de Melo N.F."/>
            <person name="da Silva R.H."/>
            <person name="de Melo A.L.T.M."/>
            <person name="Pandolfi V."/>
            <person name="Bustamante F.O."/>
            <person name="Brasileiro-Vidal A.C."/>
            <person name="Benko-Iseppon A.M."/>
        </authorList>
    </citation>
    <scope>NUCLEOTIDE SEQUENCE [LARGE SCALE GENOMIC DNA]</scope>
    <source>
        <tissue evidence="2">Leaves</tissue>
    </source>
</reference>
<sequence>MEEFQEEQEQEAWSEDSNDSGNIGNTEFRRKVGKAGSGNNMITTQVTGGESSFRAEEVATPTPRRLKPTPSVRAAPQVSKTHQPTEASSHTNA</sequence>
<accession>A0ABU6WMS9</accession>